<evidence type="ECO:0000256" key="1">
    <source>
        <dbReference type="SAM" id="MobiDB-lite"/>
    </source>
</evidence>
<feature type="chain" id="PRO_5042581526" evidence="2">
    <location>
        <begin position="22"/>
        <end position="536"/>
    </location>
</feature>
<evidence type="ECO:0000256" key="2">
    <source>
        <dbReference type="SAM" id="SignalP"/>
    </source>
</evidence>
<sequence>MSRAGIRRLLVGALQVATCIASAPSTQTYSRAAVVNPDEPPRTGNWSSQSCKDPPANPNSTLSATLRWGMLDCAHAWNDSLAVWATDRGRNLPFTESIFNVFHGVEMASCGDLTPLSNCEARLFCTGIPAGDAIMDSFSAIHFMYKNFYNLLFDVVHQFQKDFSDITTDFAHASSSGLVEAMNSIFVGLIPVGALSAARGNFVRGMRTRQFYIENGTVSTSDIDNVLMPLMTTIQDIAKKANASDIHTWTFRIDTPTLQIDPSEILLSWANITAIAAHSLFSGSPEGIEQLTTIMSSGRMFNADRSNDKNLIDTPPQNTFLYDIRRASFGFAIPALWSAASTGAFVMDSGFDCSSNNNNPLVPAHMSEQTADATGACIDNKMYYLVSPDAGGSGTFSPPPGLDLLAGEDSPDPAVKINGRFGGVNASDLISGSVQTFVKNGNKNGASLPDITDLAVLQGLLDQGLDAPGYIRLPVCGLDEASRNSLGGRRYGTYPCDDVAGNGTGTGTSDAARSLSGRCWGFWGTAALALAYWVVL</sequence>
<evidence type="ECO:0000313" key="3">
    <source>
        <dbReference type="EMBL" id="KAK1753647.1"/>
    </source>
</evidence>
<dbReference type="EMBL" id="MU839837">
    <property type="protein sequence ID" value="KAK1753647.1"/>
    <property type="molecule type" value="Genomic_DNA"/>
</dbReference>
<feature type="signal peptide" evidence="2">
    <location>
        <begin position="1"/>
        <end position="21"/>
    </location>
</feature>
<gene>
    <name evidence="3" type="ORF">QBC47DRAFT_415416</name>
</gene>
<protein>
    <submittedName>
        <fullName evidence="3">Uncharacterized protein</fullName>
    </submittedName>
</protein>
<reference evidence="3" key="1">
    <citation type="submission" date="2023-06" db="EMBL/GenBank/DDBJ databases">
        <title>Genome-scale phylogeny and comparative genomics of the fungal order Sordariales.</title>
        <authorList>
            <consortium name="Lawrence Berkeley National Laboratory"/>
            <person name="Hensen N."/>
            <person name="Bonometti L."/>
            <person name="Westerberg I."/>
            <person name="Brannstrom I.O."/>
            <person name="Guillou S."/>
            <person name="Cros-Aarteil S."/>
            <person name="Calhoun S."/>
            <person name="Haridas S."/>
            <person name="Kuo A."/>
            <person name="Mondo S."/>
            <person name="Pangilinan J."/>
            <person name="Riley R."/>
            <person name="Labutti K."/>
            <person name="Andreopoulos B."/>
            <person name="Lipzen A."/>
            <person name="Chen C."/>
            <person name="Yanf M."/>
            <person name="Daum C."/>
            <person name="Ng V."/>
            <person name="Clum A."/>
            <person name="Steindorff A."/>
            <person name="Ohm R."/>
            <person name="Martin F."/>
            <person name="Silar P."/>
            <person name="Natvig D."/>
            <person name="Lalanne C."/>
            <person name="Gautier V."/>
            <person name="Ament-Velasquez S.L."/>
            <person name="Kruys A."/>
            <person name="Hutchinson M.I."/>
            <person name="Powell A.J."/>
            <person name="Barry K."/>
            <person name="Miller A.N."/>
            <person name="Grigoriev I.V."/>
            <person name="Debuchy R."/>
            <person name="Gladieux P."/>
            <person name="Thoren M.H."/>
            <person name="Johannesson H."/>
        </authorList>
    </citation>
    <scope>NUCLEOTIDE SEQUENCE</scope>
    <source>
        <strain evidence="3">PSN4</strain>
    </source>
</reference>
<keyword evidence="4" id="KW-1185">Reference proteome</keyword>
<keyword evidence="2" id="KW-0732">Signal</keyword>
<comment type="caution">
    <text evidence="3">The sequence shown here is derived from an EMBL/GenBank/DDBJ whole genome shotgun (WGS) entry which is preliminary data.</text>
</comment>
<evidence type="ECO:0000313" key="4">
    <source>
        <dbReference type="Proteomes" id="UP001239445"/>
    </source>
</evidence>
<accession>A0AAJ0B8X1</accession>
<organism evidence="3 4">
    <name type="scientific">Echria macrotheca</name>
    <dbReference type="NCBI Taxonomy" id="438768"/>
    <lineage>
        <taxon>Eukaryota</taxon>
        <taxon>Fungi</taxon>
        <taxon>Dikarya</taxon>
        <taxon>Ascomycota</taxon>
        <taxon>Pezizomycotina</taxon>
        <taxon>Sordariomycetes</taxon>
        <taxon>Sordariomycetidae</taxon>
        <taxon>Sordariales</taxon>
        <taxon>Schizotheciaceae</taxon>
        <taxon>Echria</taxon>
    </lineage>
</organism>
<proteinExistence type="predicted"/>
<dbReference type="Proteomes" id="UP001239445">
    <property type="component" value="Unassembled WGS sequence"/>
</dbReference>
<dbReference type="AlphaFoldDB" id="A0AAJ0B8X1"/>
<feature type="region of interest" description="Disordered" evidence="1">
    <location>
        <begin position="36"/>
        <end position="58"/>
    </location>
</feature>
<name>A0AAJ0B8X1_9PEZI</name>